<proteinExistence type="predicted"/>
<dbReference type="GO" id="GO:0046872">
    <property type="term" value="F:metal ion binding"/>
    <property type="evidence" value="ECO:0007669"/>
    <property type="project" value="UniProtKB-KW"/>
</dbReference>
<reference evidence="3 4" key="1">
    <citation type="submission" date="2018-06" db="EMBL/GenBank/DDBJ databases">
        <authorList>
            <consortium name="Pathogen Informatics"/>
            <person name="Doyle S."/>
        </authorList>
    </citation>
    <scope>NUCLEOTIDE SEQUENCE [LARGE SCALE GENOMIC DNA]</scope>
    <source>
        <strain evidence="3 4">NCTC9935</strain>
    </source>
</reference>
<keyword evidence="3" id="KW-0378">Hydrolase</keyword>
<gene>
    <name evidence="3" type="ORF">NCTC9935_00931</name>
</gene>
<keyword evidence="1" id="KW-0479">Metal-binding</keyword>
<keyword evidence="4" id="KW-1185">Reference proteome</keyword>
<evidence type="ECO:0000256" key="1">
    <source>
        <dbReference type="PIRSR" id="PIRSR605502-1"/>
    </source>
</evidence>
<feature type="region of interest" description="Disordered" evidence="2">
    <location>
        <begin position="293"/>
        <end position="330"/>
    </location>
</feature>
<evidence type="ECO:0000313" key="4">
    <source>
        <dbReference type="Proteomes" id="UP000250192"/>
    </source>
</evidence>
<evidence type="ECO:0000256" key="2">
    <source>
        <dbReference type="SAM" id="MobiDB-lite"/>
    </source>
</evidence>
<dbReference type="OrthoDB" id="8578462at2"/>
<comment type="cofactor">
    <cofactor evidence="1">
        <name>Mg(2+)</name>
        <dbReference type="ChEBI" id="CHEBI:18420"/>
    </cofactor>
    <text evidence="1">Binds 2 magnesium ions per subunit.</text>
</comment>
<organism evidence="3 4">
    <name type="scientific">Schaalia odontolytica</name>
    <dbReference type="NCBI Taxonomy" id="1660"/>
    <lineage>
        <taxon>Bacteria</taxon>
        <taxon>Bacillati</taxon>
        <taxon>Actinomycetota</taxon>
        <taxon>Actinomycetes</taxon>
        <taxon>Actinomycetales</taxon>
        <taxon>Actinomycetaceae</taxon>
        <taxon>Schaalia</taxon>
    </lineage>
</organism>
<feature type="binding site" evidence="1">
    <location>
        <position position="245"/>
    </location>
    <ligand>
        <name>Mg(2+)</name>
        <dbReference type="ChEBI" id="CHEBI:18420"/>
        <label>1</label>
    </ligand>
</feature>
<dbReference type="InterPro" id="IPR029056">
    <property type="entry name" value="Ribokinase-like"/>
</dbReference>
<evidence type="ECO:0000313" key="3">
    <source>
        <dbReference type="EMBL" id="SPT55426.1"/>
    </source>
</evidence>
<dbReference type="SUPFAM" id="SSF53613">
    <property type="entry name" value="Ribokinase-like"/>
    <property type="match status" value="1"/>
</dbReference>
<dbReference type="Proteomes" id="UP000250192">
    <property type="component" value="Unassembled WGS sequence"/>
</dbReference>
<dbReference type="RefSeq" id="WP_111823439.1">
    <property type="nucleotide sequence ID" value="NZ_CBDERX010000061.1"/>
</dbReference>
<dbReference type="InterPro" id="IPR036705">
    <property type="entry name" value="Ribosyl_crysJ1_sf"/>
</dbReference>
<sequence>MDTRSERARAVLLACAIGDAAGLPTRGMAPDEIESTYGPPPTWWDRDVVHPTKPGVPEGTVTEVTREILAAASTLLGDEAGATIRERADTVPMGWRQLVRAIPVGIATSTADPEAFAQAVWEACGGECLTRQEFQAAALLAAGVSLQVDGTQERLSTRYNRLWEALHLVESLEPRGTWSPEPDVVVATRRAMNIAMQVATTPTQILTEQFGSSPEPTRMVPLCFGLSTYLAHWLSRYGITRIGGDTSLMSAIVGALCGEAKGHHELRRGSWMQVEEVNDLDLTSLAERLVARRPAPADDAADDDDASDEGATAAWESPNAPSPFEDPNSTRMTRRTLFTQVSPPTPLGPARGGAPMGRVAYMGQLVLNQSLHVSSFPEPGGDVWGDDEGMELVGGIEVLRAAQRMGLEAVSLAPIGEGPHASLIEEILRREGIINAGPRIPGMDNGYRVTITDDAGQRLVVRAMIDKCAVPTHAWAEFTQTMGPADVLYYDGEFAGAYGYDYGDLGNDDAAREALLRLPEHVRLVLDTSSRAQMPSGIPFDNTVFVIGQDEVAGMGTRMTGDRTVFDGSRTFDGAAFEATRLFDCHALVPSGPEGAHFSRPNYGGEDLGWPTVTHCPAPPFGAEDPLEARHVFSGVFAASLARGLPIERAIGLAVCARALATATSGPASCPTREEIEAAADALEARAGEE</sequence>
<dbReference type="AlphaFoldDB" id="A0A2X0U2N9"/>
<dbReference type="EMBL" id="UAPR01000002">
    <property type="protein sequence ID" value="SPT55426.1"/>
    <property type="molecule type" value="Genomic_DNA"/>
</dbReference>
<name>A0A2X0U2N9_9ACTO</name>
<dbReference type="InterPro" id="IPR005502">
    <property type="entry name" value="Ribosyl_crysJ1"/>
</dbReference>
<dbReference type="SUPFAM" id="SSF101478">
    <property type="entry name" value="ADP-ribosylglycohydrolase"/>
    <property type="match status" value="1"/>
</dbReference>
<dbReference type="Pfam" id="PF03747">
    <property type="entry name" value="ADP_ribosyl_GH"/>
    <property type="match status" value="1"/>
</dbReference>
<protein>
    <submittedName>
        <fullName evidence="3">ADP-ribosylglycohydrolase</fullName>
    </submittedName>
</protein>
<dbReference type="Gene3D" id="1.10.4080.10">
    <property type="entry name" value="ADP-ribosylation/Crystallin J1"/>
    <property type="match status" value="1"/>
</dbReference>
<dbReference type="GO" id="GO:0016787">
    <property type="term" value="F:hydrolase activity"/>
    <property type="evidence" value="ECO:0007669"/>
    <property type="project" value="UniProtKB-KW"/>
</dbReference>
<accession>A0A2X0U2N9</accession>
<dbReference type="GeneID" id="93758397"/>
<dbReference type="Gene3D" id="3.40.1190.20">
    <property type="match status" value="1"/>
</dbReference>
<feature type="compositionally biased region" description="Acidic residues" evidence="2">
    <location>
        <begin position="299"/>
        <end position="308"/>
    </location>
</feature>
<keyword evidence="1" id="KW-0460">Magnesium</keyword>